<name>A0AA86U550_9EUKA</name>
<reference evidence="2" key="1">
    <citation type="submission" date="2023-06" db="EMBL/GenBank/DDBJ databases">
        <authorList>
            <person name="Kurt Z."/>
        </authorList>
    </citation>
    <scope>NUCLEOTIDE SEQUENCE</scope>
</reference>
<protein>
    <submittedName>
        <fullName evidence="2">Separase</fullName>
    </submittedName>
</protein>
<dbReference type="AlphaFoldDB" id="A0AA86U550"/>
<reference evidence="3 4" key="2">
    <citation type="submission" date="2024-07" db="EMBL/GenBank/DDBJ databases">
        <authorList>
            <person name="Akdeniz Z."/>
        </authorList>
    </citation>
    <scope>NUCLEOTIDE SEQUENCE [LARGE SCALE GENOMIC DNA]</scope>
</reference>
<evidence type="ECO:0000259" key="1">
    <source>
        <dbReference type="PROSITE" id="PS51700"/>
    </source>
</evidence>
<dbReference type="GO" id="GO:0006508">
    <property type="term" value="P:proteolysis"/>
    <property type="evidence" value="ECO:0007669"/>
    <property type="project" value="InterPro"/>
</dbReference>
<feature type="domain" description="Peptidase C50" evidence="1">
    <location>
        <begin position="753"/>
        <end position="847"/>
    </location>
</feature>
<organism evidence="2">
    <name type="scientific">Hexamita inflata</name>
    <dbReference type="NCBI Taxonomy" id="28002"/>
    <lineage>
        <taxon>Eukaryota</taxon>
        <taxon>Metamonada</taxon>
        <taxon>Diplomonadida</taxon>
        <taxon>Hexamitidae</taxon>
        <taxon>Hexamitinae</taxon>
        <taxon>Hexamita</taxon>
    </lineage>
</organism>
<dbReference type="InterPro" id="IPR030397">
    <property type="entry name" value="SEPARIN_core_dom"/>
</dbReference>
<accession>A0AA86U550</accession>
<dbReference type="GO" id="GO:0004197">
    <property type="term" value="F:cysteine-type endopeptidase activity"/>
    <property type="evidence" value="ECO:0007669"/>
    <property type="project" value="InterPro"/>
</dbReference>
<evidence type="ECO:0000313" key="4">
    <source>
        <dbReference type="Proteomes" id="UP001642409"/>
    </source>
</evidence>
<gene>
    <name evidence="2" type="ORF">HINF_LOCUS30735</name>
    <name evidence="3" type="ORF">HINF_LOCUS39583</name>
</gene>
<comment type="caution">
    <text evidence="2">The sequence shown here is derived from an EMBL/GenBank/DDBJ whole genome shotgun (WGS) entry which is preliminary data.</text>
</comment>
<dbReference type="PROSITE" id="PS51700">
    <property type="entry name" value="SEPARIN"/>
    <property type="match status" value="1"/>
</dbReference>
<evidence type="ECO:0000313" key="2">
    <source>
        <dbReference type="EMBL" id="CAI9943090.1"/>
    </source>
</evidence>
<keyword evidence="4" id="KW-1185">Reference proteome</keyword>
<dbReference type="EMBL" id="CATOUU010000710">
    <property type="protein sequence ID" value="CAI9943090.1"/>
    <property type="molecule type" value="Genomic_DNA"/>
</dbReference>
<dbReference type="EMBL" id="CAXDID020000153">
    <property type="protein sequence ID" value="CAL6042414.1"/>
    <property type="molecule type" value="Genomic_DNA"/>
</dbReference>
<sequence length="920" mass="106027">MNDVEQLAYDMIEQQIEANYFQQETTLQLLQSIPNNSQLISKYALFTEIPKVNKNQYISPMSTYLEQNITNIMTRVDLIEEIIVKQQTSKKFCKIGQFLVKLVNIFLLINQGYLKRLNQTNNQISGLSISVSHNSMVSTQISLLANNNLRQIFEIYRNLLTVLAQKSFSSQLQETTFKMMNIYIQSTQFDEELSIEIQKIQNLAQQVIIEFKSTVLKDDIFDLIYIMLAHVSTLAKDTDSLQSFLKGIAKLDLGSKSIKQLQYLHLMGIQLTRCLNSGQIYETAAKLSFIQQFIDENPELKSSYQFKQIKLVELIFRSELAQGSQVQAAAHIHKFVNQQSLEEVANLLDMLISDQDSRIEVLALIFCAQQMLRSVKNSLYSNFLGENHEVFNVVIRTLKNRGFQTSILSVLLCIQQAVVLIQEFKQHGQFYTNFKLIEMCASKSDAKIPQNLQIDKQLRQIVSFVLSKQDSSSIYTNDVLVHQILNLPPNRFLISKLPIYLQFEHIPKFIDGELINYQTQNNFFYFISNDSVYLQINKQLLIQIQLQINIQYLTDRFQELLSNIEQINSLIKNNTNTQFNQVHQLMLETNTKMIKFAQTELLLTCGVYIGLVTQNQFELQFGQMNELKHWLKFVCEMYQLDLSEENVQVAEILIKGAAISCTVLSTHLSNQELQYAVFAYFAFLVKRTDKQDIMARANAILLHKLADQGNRIMDLNTDKSLDGLIHFVFNCQLVQKDNPVTHLHFDPKIQRFPFELTFKNCSRYQKYDQVEERMQKQYFIDPGLKNTRNTLQKPLENWTEQCQLENAEIFFFGGHGGGEKILKKQKQAPSMLLMGCSSLCEVLVGGNLKYQLRQRFKNSKVSIGCLWDVLSGDLDKLSQTILDGINQGQNVLQVVQQARNISCQYKGLVGASICLYQGEQ</sequence>
<dbReference type="Proteomes" id="UP001642409">
    <property type="component" value="Unassembled WGS sequence"/>
</dbReference>
<evidence type="ECO:0000313" key="3">
    <source>
        <dbReference type="EMBL" id="CAL6042414.1"/>
    </source>
</evidence>
<proteinExistence type="predicted"/>